<evidence type="ECO:0000313" key="3">
    <source>
        <dbReference type="Proteomes" id="UP001295684"/>
    </source>
</evidence>
<dbReference type="EMBL" id="CAMPGE010005140">
    <property type="protein sequence ID" value="CAI2363988.1"/>
    <property type="molecule type" value="Genomic_DNA"/>
</dbReference>
<organism evidence="2 3">
    <name type="scientific">Euplotes crassus</name>
    <dbReference type="NCBI Taxonomy" id="5936"/>
    <lineage>
        <taxon>Eukaryota</taxon>
        <taxon>Sar</taxon>
        <taxon>Alveolata</taxon>
        <taxon>Ciliophora</taxon>
        <taxon>Intramacronucleata</taxon>
        <taxon>Spirotrichea</taxon>
        <taxon>Hypotrichia</taxon>
        <taxon>Euplotida</taxon>
        <taxon>Euplotidae</taxon>
        <taxon>Moneuplotes</taxon>
    </lineage>
</organism>
<sequence length="522" mass="61677">MDKLDQLDDALRKKNYHVIEAEDRCDTIPDLEYYQKQFMLGAKNICMQYFNKRPYQLNKEEYKKWLVKCFSTYDTIDTTFKLKEMVNIKTKVAIDTHRRYTGNDLDDLKDMNMSILENLIDRRSSINKVYKLFFLRYLSPRMRETIWKGILLDQATVKEYEKNITEDKSYTVSKDEIYILKVIQSILKDDFHNFGNDYDLILLVKAMMIYAAEYLNTYLQDFHYYMLFPLLQTFKSYRTYTRGKLLMSFYLSFLKVRMQIVDEVNEKDETVYEAYINHIIENLQKYLEEIDPELNKQFTDLLSIDDEAIKTYHMDLLVSTRGENNLANLDLRMTKQKVIFGELLRGYIERCSVGFVNVKVSCVIWDFILLKENKSKEDLFITFALILKIIKQDVLDCNNIIDLERVFRAKAILIDDYDFFCNIFDYSKDKNWKDAFSLLDGESLRANFMSIDRVRADHEAEKIREYEEQKAKEAAELNLPMNPSFNPMAPPSTQGGLPDSQPMPTHKPILTQSASNMNKAIG</sequence>
<name>A0AAD1X5N6_EUPCR</name>
<feature type="region of interest" description="Disordered" evidence="1">
    <location>
        <begin position="486"/>
        <end position="522"/>
    </location>
</feature>
<keyword evidence="3" id="KW-1185">Reference proteome</keyword>
<protein>
    <submittedName>
        <fullName evidence="2">Uncharacterized protein</fullName>
    </submittedName>
</protein>
<feature type="compositionally biased region" description="Polar residues" evidence="1">
    <location>
        <begin position="486"/>
        <end position="495"/>
    </location>
</feature>
<evidence type="ECO:0000313" key="2">
    <source>
        <dbReference type="EMBL" id="CAI2363988.1"/>
    </source>
</evidence>
<feature type="compositionally biased region" description="Polar residues" evidence="1">
    <location>
        <begin position="510"/>
        <end position="522"/>
    </location>
</feature>
<gene>
    <name evidence="2" type="ORF">ECRASSUSDP1_LOCUS5328</name>
</gene>
<reference evidence="2" key="1">
    <citation type="submission" date="2023-07" db="EMBL/GenBank/DDBJ databases">
        <authorList>
            <consortium name="AG Swart"/>
            <person name="Singh M."/>
            <person name="Singh A."/>
            <person name="Seah K."/>
            <person name="Emmerich C."/>
        </authorList>
    </citation>
    <scope>NUCLEOTIDE SEQUENCE</scope>
    <source>
        <strain evidence="2">DP1</strain>
    </source>
</reference>
<proteinExistence type="predicted"/>
<comment type="caution">
    <text evidence="2">The sequence shown here is derived from an EMBL/GenBank/DDBJ whole genome shotgun (WGS) entry which is preliminary data.</text>
</comment>
<evidence type="ECO:0000256" key="1">
    <source>
        <dbReference type="SAM" id="MobiDB-lite"/>
    </source>
</evidence>
<dbReference type="Proteomes" id="UP001295684">
    <property type="component" value="Unassembled WGS sequence"/>
</dbReference>
<accession>A0AAD1X5N6</accession>
<dbReference type="AlphaFoldDB" id="A0AAD1X5N6"/>